<reference evidence="7" key="1">
    <citation type="submission" date="2018-06" db="EMBL/GenBank/DDBJ databases">
        <authorList>
            <person name="Zhirakovskaya E."/>
        </authorList>
    </citation>
    <scope>NUCLEOTIDE SEQUENCE</scope>
</reference>
<dbReference type="PANTHER" id="PTHR33529">
    <property type="entry name" value="SLR0882 PROTEIN-RELATED"/>
    <property type="match status" value="1"/>
</dbReference>
<evidence type="ECO:0000256" key="3">
    <source>
        <dbReference type="ARBA" id="ARBA00022692"/>
    </source>
</evidence>
<feature type="transmembrane region" description="Helical" evidence="6">
    <location>
        <begin position="12"/>
        <end position="32"/>
    </location>
</feature>
<keyword evidence="2" id="KW-1003">Cell membrane</keyword>
<protein>
    <recommendedName>
        <fullName evidence="8">Lipopolysaccharide export system permease protein LptF</fullName>
    </recommendedName>
</protein>
<keyword evidence="5 6" id="KW-0472">Membrane</keyword>
<feature type="transmembrane region" description="Helical" evidence="6">
    <location>
        <begin position="305"/>
        <end position="325"/>
    </location>
</feature>
<organism evidence="7">
    <name type="scientific">hydrothermal vent metagenome</name>
    <dbReference type="NCBI Taxonomy" id="652676"/>
    <lineage>
        <taxon>unclassified sequences</taxon>
        <taxon>metagenomes</taxon>
        <taxon>ecological metagenomes</taxon>
    </lineage>
</organism>
<name>A0A3B1CJ69_9ZZZZ</name>
<accession>A0A3B1CJ69</accession>
<dbReference type="EMBL" id="UOGA01000228">
    <property type="protein sequence ID" value="VAX22690.1"/>
    <property type="molecule type" value="Genomic_DNA"/>
</dbReference>
<feature type="transmembrane region" description="Helical" evidence="6">
    <location>
        <begin position="337"/>
        <end position="356"/>
    </location>
</feature>
<feature type="transmembrane region" description="Helical" evidence="6">
    <location>
        <begin position="52"/>
        <end position="75"/>
    </location>
</feature>
<dbReference type="AlphaFoldDB" id="A0A3B1CJ69"/>
<feature type="transmembrane region" description="Helical" evidence="6">
    <location>
        <begin position="96"/>
        <end position="117"/>
    </location>
</feature>
<feature type="transmembrane region" description="Helical" evidence="6">
    <location>
        <begin position="279"/>
        <end position="298"/>
    </location>
</feature>
<proteinExistence type="predicted"/>
<evidence type="ECO:0008006" key="8">
    <source>
        <dbReference type="Google" id="ProtNLM"/>
    </source>
</evidence>
<dbReference type="Pfam" id="PF03739">
    <property type="entry name" value="LptF_LptG"/>
    <property type="match status" value="1"/>
</dbReference>
<gene>
    <name evidence="7" type="ORF">MNBD_NITROSPINAE04-1378</name>
</gene>
<sequence length="389" mass="43227">MRVLDRYIIKEQLKIFFLSGFVLFSVLMLEKVNFLSTLLLTQHAPARMIGELLVYISPVFLTLAIPLAILMSTLMSFSRLSAENEVTAMRASGISLYRLLAPVLLISVIAGAITLYLTTNLTHRGNLAFRQTVITILQTNFNLDIKERKFYSDFPDMVIHVNENNDGALKGVFISDQRNPAKPKIIESRRGFLIPHPDSEFVTMKLEGGVIHTMTKSKAYRTIAFDEYDLSFDLSKRLNQPLEKEIPHLSVPELKARIKSLRAEGKPANAEIVALHKKYSIPVGCVVLGLLGAPVGIMTHRRGSAGGFGVGVLLIVLNYFFLMMGQGLGAGGKIPPVAAMWAPNAIMGLIGVYFIVRVSKDTMPTRPGIWLEEKWNGLRRRLMAGQNSD</sequence>
<evidence type="ECO:0000256" key="5">
    <source>
        <dbReference type="ARBA" id="ARBA00023136"/>
    </source>
</evidence>
<evidence type="ECO:0000256" key="6">
    <source>
        <dbReference type="SAM" id="Phobius"/>
    </source>
</evidence>
<dbReference type="GO" id="GO:0043190">
    <property type="term" value="C:ATP-binding cassette (ABC) transporter complex"/>
    <property type="evidence" value="ECO:0007669"/>
    <property type="project" value="TreeGrafter"/>
</dbReference>
<evidence type="ECO:0000256" key="4">
    <source>
        <dbReference type="ARBA" id="ARBA00022989"/>
    </source>
</evidence>
<evidence type="ECO:0000256" key="2">
    <source>
        <dbReference type="ARBA" id="ARBA00022475"/>
    </source>
</evidence>
<keyword evidence="3 6" id="KW-0812">Transmembrane</keyword>
<dbReference type="InterPro" id="IPR005495">
    <property type="entry name" value="LptG/LptF_permease"/>
</dbReference>
<comment type="subcellular location">
    <subcellularLocation>
        <location evidence="1">Cell membrane</location>
        <topology evidence="1">Multi-pass membrane protein</topology>
    </subcellularLocation>
</comment>
<keyword evidence="4 6" id="KW-1133">Transmembrane helix</keyword>
<evidence type="ECO:0000256" key="1">
    <source>
        <dbReference type="ARBA" id="ARBA00004651"/>
    </source>
</evidence>
<dbReference type="GO" id="GO:0015920">
    <property type="term" value="P:lipopolysaccharide transport"/>
    <property type="evidence" value="ECO:0007669"/>
    <property type="project" value="TreeGrafter"/>
</dbReference>
<dbReference type="PANTHER" id="PTHR33529:SF6">
    <property type="entry name" value="YJGP_YJGQ FAMILY PERMEASE"/>
    <property type="match status" value="1"/>
</dbReference>
<evidence type="ECO:0000313" key="7">
    <source>
        <dbReference type="EMBL" id="VAX22690.1"/>
    </source>
</evidence>